<dbReference type="EMBL" id="JADBJN010000001">
    <property type="protein sequence ID" value="KAG5679674.1"/>
    <property type="molecule type" value="Genomic_DNA"/>
</dbReference>
<reference evidence="1" key="1">
    <citation type="submission" date="2021-03" db="EMBL/GenBank/DDBJ databases">
        <title>Chromosome level genome of the anhydrobiotic midge Polypedilum vanderplanki.</title>
        <authorList>
            <person name="Yoshida Y."/>
            <person name="Kikawada T."/>
            <person name="Gusev O."/>
        </authorList>
    </citation>
    <scope>NUCLEOTIDE SEQUENCE</scope>
    <source>
        <strain evidence="1">NIAS01</strain>
        <tissue evidence="1">Whole body or cell culture</tissue>
    </source>
</reference>
<name>A0A9J6CC89_POLVA</name>
<dbReference type="Proteomes" id="UP001107558">
    <property type="component" value="Chromosome 1"/>
</dbReference>
<evidence type="ECO:0000313" key="1">
    <source>
        <dbReference type="EMBL" id="KAG5679674.1"/>
    </source>
</evidence>
<organism evidence="1 2">
    <name type="scientific">Polypedilum vanderplanki</name>
    <name type="common">Sleeping chironomid midge</name>
    <dbReference type="NCBI Taxonomy" id="319348"/>
    <lineage>
        <taxon>Eukaryota</taxon>
        <taxon>Metazoa</taxon>
        <taxon>Ecdysozoa</taxon>
        <taxon>Arthropoda</taxon>
        <taxon>Hexapoda</taxon>
        <taxon>Insecta</taxon>
        <taxon>Pterygota</taxon>
        <taxon>Neoptera</taxon>
        <taxon>Endopterygota</taxon>
        <taxon>Diptera</taxon>
        <taxon>Nematocera</taxon>
        <taxon>Chironomoidea</taxon>
        <taxon>Chironomidae</taxon>
        <taxon>Chironominae</taxon>
        <taxon>Polypedilum</taxon>
        <taxon>Polypedilum</taxon>
    </lineage>
</organism>
<accession>A0A9J6CC89</accession>
<proteinExistence type="predicted"/>
<sequence length="105" mass="12407">MKFIKIQIYGEAETIDCNYYESLWVDLEKLVYYCDVRNPEIFSNELRSKILSASGQHKNGFSNIQVRGIKIEESLNDQFFPSNIIDIFPNHNFRNVKFKINSNHK</sequence>
<protein>
    <submittedName>
        <fullName evidence="1">Uncharacterized protein</fullName>
    </submittedName>
</protein>
<gene>
    <name evidence="1" type="ORF">PVAND_009228</name>
</gene>
<dbReference type="AlphaFoldDB" id="A0A9J6CC89"/>
<comment type="caution">
    <text evidence="1">The sequence shown here is derived from an EMBL/GenBank/DDBJ whole genome shotgun (WGS) entry which is preliminary data.</text>
</comment>
<keyword evidence="2" id="KW-1185">Reference proteome</keyword>
<evidence type="ECO:0000313" key="2">
    <source>
        <dbReference type="Proteomes" id="UP001107558"/>
    </source>
</evidence>